<feature type="compositionally biased region" description="Basic and acidic residues" evidence="1">
    <location>
        <begin position="264"/>
        <end position="279"/>
    </location>
</feature>
<feature type="compositionally biased region" description="Polar residues" evidence="1">
    <location>
        <begin position="284"/>
        <end position="299"/>
    </location>
</feature>
<dbReference type="VEuPathDB" id="FungiDB:BD410DRAFT_809754"/>
<evidence type="ECO:0000313" key="3">
    <source>
        <dbReference type="Proteomes" id="UP000294933"/>
    </source>
</evidence>
<feature type="region of interest" description="Disordered" evidence="1">
    <location>
        <begin position="1"/>
        <end position="69"/>
    </location>
</feature>
<feature type="region of interest" description="Disordered" evidence="1">
    <location>
        <begin position="164"/>
        <end position="322"/>
    </location>
</feature>
<evidence type="ECO:0000256" key="1">
    <source>
        <dbReference type="SAM" id="MobiDB-lite"/>
    </source>
</evidence>
<feature type="compositionally biased region" description="Basic and acidic residues" evidence="1">
    <location>
        <begin position="300"/>
        <end position="322"/>
    </location>
</feature>
<feature type="compositionally biased region" description="Basic residues" evidence="1">
    <location>
        <begin position="211"/>
        <end position="223"/>
    </location>
</feature>
<organism evidence="2 3">
    <name type="scientific">Rickenella mellea</name>
    <dbReference type="NCBI Taxonomy" id="50990"/>
    <lineage>
        <taxon>Eukaryota</taxon>
        <taxon>Fungi</taxon>
        <taxon>Dikarya</taxon>
        <taxon>Basidiomycota</taxon>
        <taxon>Agaricomycotina</taxon>
        <taxon>Agaricomycetes</taxon>
        <taxon>Hymenochaetales</taxon>
        <taxon>Rickenellaceae</taxon>
        <taxon>Rickenella</taxon>
    </lineage>
</organism>
<dbReference type="EMBL" id="ML170341">
    <property type="protein sequence ID" value="TDL14418.1"/>
    <property type="molecule type" value="Genomic_DNA"/>
</dbReference>
<feature type="compositionally biased region" description="Basic and acidic residues" evidence="1">
    <location>
        <begin position="171"/>
        <end position="180"/>
    </location>
</feature>
<dbReference type="Proteomes" id="UP000294933">
    <property type="component" value="Unassembled WGS sequence"/>
</dbReference>
<evidence type="ECO:0000313" key="2">
    <source>
        <dbReference type="EMBL" id="TDL14418.1"/>
    </source>
</evidence>
<keyword evidence="3" id="KW-1185">Reference proteome</keyword>
<dbReference type="AlphaFoldDB" id="A0A4Y7PHD0"/>
<feature type="compositionally biased region" description="Basic and acidic residues" evidence="1">
    <location>
        <begin position="195"/>
        <end position="204"/>
    </location>
</feature>
<protein>
    <submittedName>
        <fullName evidence="2">Uncharacterized protein</fullName>
    </submittedName>
</protein>
<accession>A0A4Y7PHD0</accession>
<sequence>MATLHPATTRRKSLGVNNTGNTPLHSPSIVQGAEVAVEPPSATIPGRRSRSIDDRDSQSELSHGVRTRSRGDEGFVLARLAPSSLLSHRSTNSVHQPSAIRIQPITNERRPQWSIGFQLGCYTEEDVVGRVQEGEIVEHFREEGSRVPKAMCTQSTRGFKKLTSTRTTPFWRREDPRVRPAQEPVVELPLASSHPRSEAKRRATESPPQSRPKKGKGGTKGKGKAVEVEAPLWSSDELKGNKSHNTVARRGERRKRRGDDECDEGNRLRNRDAQREGRVRGRVTMTSAAKRNKSRSTIARQEERSRKRRGDDECNEGNRSRK</sequence>
<reference evidence="2 3" key="1">
    <citation type="submission" date="2018-06" db="EMBL/GenBank/DDBJ databases">
        <title>A transcriptomic atlas of mushroom development highlights an independent origin of complex multicellularity.</title>
        <authorList>
            <consortium name="DOE Joint Genome Institute"/>
            <person name="Krizsan K."/>
            <person name="Almasi E."/>
            <person name="Merenyi Z."/>
            <person name="Sahu N."/>
            <person name="Viragh M."/>
            <person name="Koszo T."/>
            <person name="Mondo S."/>
            <person name="Kiss B."/>
            <person name="Balint B."/>
            <person name="Kues U."/>
            <person name="Barry K."/>
            <person name="Hegedus J.C."/>
            <person name="Henrissat B."/>
            <person name="Johnson J."/>
            <person name="Lipzen A."/>
            <person name="Ohm R."/>
            <person name="Nagy I."/>
            <person name="Pangilinan J."/>
            <person name="Yan J."/>
            <person name="Xiong Y."/>
            <person name="Grigoriev I.V."/>
            <person name="Hibbett D.S."/>
            <person name="Nagy L.G."/>
        </authorList>
    </citation>
    <scope>NUCLEOTIDE SEQUENCE [LARGE SCALE GENOMIC DNA]</scope>
    <source>
        <strain evidence="2 3">SZMC22713</strain>
    </source>
</reference>
<gene>
    <name evidence="2" type="ORF">BD410DRAFT_809754</name>
</gene>
<name>A0A4Y7PHD0_9AGAM</name>
<proteinExistence type="predicted"/>
<feature type="compositionally biased region" description="Polar residues" evidence="1">
    <location>
        <begin position="15"/>
        <end position="29"/>
    </location>
</feature>